<dbReference type="PANTHER" id="PTHR11264:SF0">
    <property type="entry name" value="URACIL-DNA GLYCOSYLASE"/>
    <property type="match status" value="1"/>
</dbReference>
<evidence type="ECO:0000256" key="10">
    <source>
        <dbReference type="PROSITE-ProRule" id="PRU10072"/>
    </source>
</evidence>
<dbReference type="EMBL" id="BAABBF010000002">
    <property type="protein sequence ID" value="GAA3699152.1"/>
    <property type="molecule type" value="Genomic_DNA"/>
</dbReference>
<evidence type="ECO:0000256" key="9">
    <source>
        <dbReference type="HAMAP-Rule" id="MF_00148"/>
    </source>
</evidence>
<keyword evidence="8 9" id="KW-0234">DNA repair</keyword>
<evidence type="ECO:0000256" key="3">
    <source>
        <dbReference type="ARBA" id="ARBA00008184"/>
    </source>
</evidence>
<feature type="active site" description="Proton acceptor" evidence="9 10">
    <location>
        <position position="67"/>
    </location>
</feature>
<dbReference type="NCBIfam" id="NF003588">
    <property type="entry name" value="PRK05254.1-1"/>
    <property type="match status" value="1"/>
</dbReference>
<evidence type="ECO:0000256" key="7">
    <source>
        <dbReference type="ARBA" id="ARBA00022801"/>
    </source>
</evidence>
<evidence type="ECO:0000256" key="2">
    <source>
        <dbReference type="ARBA" id="ARBA00002631"/>
    </source>
</evidence>
<dbReference type="Proteomes" id="UP001500523">
    <property type="component" value="Unassembled WGS sequence"/>
</dbReference>
<evidence type="ECO:0000256" key="8">
    <source>
        <dbReference type="ARBA" id="ARBA00023204"/>
    </source>
</evidence>
<evidence type="ECO:0000313" key="14">
    <source>
        <dbReference type="Proteomes" id="UP001500523"/>
    </source>
</evidence>
<dbReference type="InterPro" id="IPR002043">
    <property type="entry name" value="UDG_fam1"/>
</dbReference>
<dbReference type="CDD" id="cd10027">
    <property type="entry name" value="UDG-F1-like"/>
    <property type="match status" value="1"/>
</dbReference>
<reference evidence="14" key="1">
    <citation type="journal article" date="2019" name="Int. J. Syst. Evol. Microbiol.">
        <title>The Global Catalogue of Microorganisms (GCM) 10K type strain sequencing project: providing services to taxonomists for standard genome sequencing and annotation.</title>
        <authorList>
            <consortium name="The Broad Institute Genomics Platform"/>
            <consortium name="The Broad Institute Genome Sequencing Center for Infectious Disease"/>
            <person name="Wu L."/>
            <person name="Ma J."/>
        </authorList>
    </citation>
    <scope>NUCLEOTIDE SEQUENCE [LARGE SCALE GENOMIC DNA]</scope>
    <source>
        <strain evidence="14">JCM 17498</strain>
    </source>
</reference>
<dbReference type="NCBIfam" id="NF003589">
    <property type="entry name" value="PRK05254.1-2"/>
    <property type="match status" value="1"/>
</dbReference>
<keyword evidence="9" id="KW-0963">Cytoplasm</keyword>
<organism evidence="13 14">
    <name type="scientific">Sphingomonas cynarae</name>
    <dbReference type="NCBI Taxonomy" id="930197"/>
    <lineage>
        <taxon>Bacteria</taxon>
        <taxon>Pseudomonadati</taxon>
        <taxon>Pseudomonadota</taxon>
        <taxon>Alphaproteobacteria</taxon>
        <taxon>Sphingomonadales</taxon>
        <taxon>Sphingomonadaceae</taxon>
        <taxon>Sphingomonas</taxon>
    </lineage>
</organism>
<dbReference type="InterPro" id="IPR018085">
    <property type="entry name" value="Ura-DNA_Glyclase_AS"/>
</dbReference>
<dbReference type="HAMAP" id="MF_00148">
    <property type="entry name" value="UDG"/>
    <property type="match status" value="1"/>
</dbReference>
<dbReference type="Pfam" id="PF03167">
    <property type="entry name" value="UDG"/>
    <property type="match status" value="1"/>
</dbReference>
<dbReference type="SMART" id="SM00987">
    <property type="entry name" value="UreE_C"/>
    <property type="match status" value="1"/>
</dbReference>
<keyword evidence="14" id="KW-1185">Reference proteome</keyword>
<dbReference type="NCBIfam" id="NF003592">
    <property type="entry name" value="PRK05254.1-5"/>
    <property type="match status" value="1"/>
</dbReference>
<sequence length="231" mass="25331">MTDPKIDPTWLEPLREEFAGPAMAALRTFLKGEKAAGKRIFPHSSDWFRALELTPLPAVRVVILGQDPYHGEGQAHGLCFSVRPGVKPPPSLLNIYKEMATDCGIPPATHGFLEHWARQGVLLLNSVMTVENGKAGSHQNRGWERFTDAVVRLVAAKPEPVVFLLWGAYAQKKVAFVQDVAAGGRHLVLKAPHPSPLSAHNGWFGSKPFSQTNAFLEQHGRGTIDWALPPV</sequence>
<dbReference type="Gene3D" id="3.40.470.10">
    <property type="entry name" value="Uracil-DNA glycosylase-like domain"/>
    <property type="match status" value="1"/>
</dbReference>
<comment type="caution">
    <text evidence="13">The sequence shown here is derived from an EMBL/GenBank/DDBJ whole genome shotgun (WGS) entry which is preliminary data.</text>
</comment>
<name>A0ABP7D4B9_9SPHN</name>
<dbReference type="InterPro" id="IPR005122">
    <property type="entry name" value="Uracil-DNA_glycosylase-like"/>
</dbReference>
<evidence type="ECO:0000256" key="11">
    <source>
        <dbReference type="RuleBase" id="RU003780"/>
    </source>
</evidence>
<evidence type="ECO:0000256" key="1">
    <source>
        <dbReference type="ARBA" id="ARBA00001400"/>
    </source>
</evidence>
<dbReference type="PANTHER" id="PTHR11264">
    <property type="entry name" value="URACIL-DNA GLYCOSYLASE"/>
    <property type="match status" value="1"/>
</dbReference>
<comment type="catalytic activity">
    <reaction evidence="1 9 11">
        <text>Hydrolyzes single-stranded DNA or mismatched double-stranded DNA and polynucleotides, releasing free uracil.</text>
        <dbReference type="EC" id="3.2.2.27"/>
    </reaction>
</comment>
<evidence type="ECO:0000259" key="12">
    <source>
        <dbReference type="SMART" id="SM00986"/>
    </source>
</evidence>
<gene>
    <name evidence="9 13" type="primary">ung</name>
    <name evidence="13" type="ORF">GCM10022268_06720</name>
</gene>
<keyword evidence="6 9" id="KW-0227">DNA damage</keyword>
<dbReference type="NCBIfam" id="TIGR00628">
    <property type="entry name" value="ung"/>
    <property type="match status" value="1"/>
</dbReference>
<comment type="function">
    <text evidence="2 9 11">Excises uracil residues from the DNA which can arise as a result of misincorporation of dUMP residues by DNA polymerase or due to deamination of cytosine.</text>
</comment>
<evidence type="ECO:0000256" key="4">
    <source>
        <dbReference type="ARBA" id="ARBA00012030"/>
    </source>
</evidence>
<comment type="subcellular location">
    <subcellularLocation>
        <location evidence="9">Cytoplasm</location>
    </subcellularLocation>
</comment>
<evidence type="ECO:0000313" key="13">
    <source>
        <dbReference type="EMBL" id="GAA3699152.1"/>
    </source>
</evidence>
<dbReference type="PROSITE" id="PS00130">
    <property type="entry name" value="U_DNA_GLYCOSYLASE"/>
    <property type="match status" value="1"/>
</dbReference>
<dbReference type="EC" id="3.2.2.27" evidence="4 9"/>
<proteinExistence type="inferred from homology"/>
<evidence type="ECO:0000256" key="5">
    <source>
        <dbReference type="ARBA" id="ARBA00018429"/>
    </source>
</evidence>
<feature type="domain" description="Uracil-DNA glycosylase-like" evidence="12">
    <location>
        <begin position="52"/>
        <end position="216"/>
    </location>
</feature>
<dbReference type="SMART" id="SM00986">
    <property type="entry name" value="UDG"/>
    <property type="match status" value="1"/>
</dbReference>
<dbReference type="RefSeq" id="WP_344691982.1">
    <property type="nucleotide sequence ID" value="NZ_BAABBF010000002.1"/>
</dbReference>
<accession>A0ABP7D4B9</accession>
<dbReference type="SUPFAM" id="SSF52141">
    <property type="entry name" value="Uracil-DNA glycosylase-like"/>
    <property type="match status" value="1"/>
</dbReference>
<dbReference type="NCBIfam" id="NF003591">
    <property type="entry name" value="PRK05254.1-4"/>
    <property type="match status" value="1"/>
</dbReference>
<protein>
    <recommendedName>
        <fullName evidence="5 9">Uracil-DNA glycosylase</fullName>
        <shortName evidence="9">UDG</shortName>
        <ecNumber evidence="4 9">3.2.2.27</ecNumber>
    </recommendedName>
</protein>
<dbReference type="InterPro" id="IPR036895">
    <property type="entry name" value="Uracil-DNA_glycosylase-like_sf"/>
</dbReference>
<keyword evidence="7 9" id="KW-0378">Hydrolase</keyword>
<comment type="similarity">
    <text evidence="3 9 11">Belongs to the uracil-DNA glycosylase (UDG) superfamily. UNG family.</text>
</comment>
<evidence type="ECO:0000256" key="6">
    <source>
        <dbReference type="ARBA" id="ARBA00022763"/>
    </source>
</evidence>